<organism evidence="2 3">
    <name type="scientific">Segatella buccae ATCC 33574</name>
    <dbReference type="NCBI Taxonomy" id="873513"/>
    <lineage>
        <taxon>Bacteria</taxon>
        <taxon>Pseudomonadati</taxon>
        <taxon>Bacteroidota</taxon>
        <taxon>Bacteroidia</taxon>
        <taxon>Bacteroidales</taxon>
        <taxon>Prevotellaceae</taxon>
        <taxon>Segatella</taxon>
    </lineage>
</organism>
<reference evidence="2 3" key="1">
    <citation type="submission" date="2010-10" db="EMBL/GenBank/DDBJ databases">
        <authorList>
            <person name="Muzny D."/>
            <person name="Qin X."/>
            <person name="Deng J."/>
            <person name="Jiang H."/>
            <person name="Liu Y."/>
            <person name="Qu J."/>
            <person name="Song X.-Z."/>
            <person name="Zhang L."/>
            <person name="Thornton R."/>
            <person name="Coyle M."/>
            <person name="Francisco L."/>
            <person name="Jackson L."/>
            <person name="Javaid M."/>
            <person name="Korchina V."/>
            <person name="Kovar C."/>
            <person name="Mata R."/>
            <person name="Mathew T."/>
            <person name="Ngo R."/>
            <person name="Nguyen L."/>
            <person name="Nguyen N."/>
            <person name="Okwuonu G."/>
            <person name="Ongeri F."/>
            <person name="Pham C."/>
            <person name="Simmons D."/>
            <person name="Wilczek-Boney K."/>
            <person name="Hale W."/>
            <person name="Jakkamsetti A."/>
            <person name="Pham P."/>
            <person name="Ruth R."/>
            <person name="San Lucas F."/>
            <person name="Warren J."/>
            <person name="Zhang J."/>
            <person name="Zhao Z."/>
            <person name="Zhou C."/>
            <person name="Zhu D."/>
            <person name="Lee S."/>
            <person name="Bess C."/>
            <person name="Blankenburg K."/>
            <person name="Forbes L."/>
            <person name="Fu Q."/>
            <person name="Gubbala S."/>
            <person name="Hirani K."/>
            <person name="Jayaseelan J.C."/>
            <person name="Lara F."/>
            <person name="Munidasa M."/>
            <person name="Palculict T."/>
            <person name="Patil S."/>
            <person name="Pu L.-L."/>
            <person name="Saada N."/>
            <person name="Tang L."/>
            <person name="Weissenberger G."/>
            <person name="Zhu Y."/>
            <person name="Hemphill L."/>
            <person name="Shang Y."/>
            <person name="Youmans B."/>
            <person name="Ayvaz T."/>
            <person name="Ross M."/>
            <person name="Santibanez J."/>
            <person name="Aqrawi P."/>
            <person name="Gross S."/>
            <person name="Joshi V."/>
            <person name="Fowler G."/>
            <person name="Nazareth L."/>
            <person name="Reid J."/>
            <person name="Worley K."/>
            <person name="Petrosino J."/>
            <person name="Highlander S."/>
            <person name="Gibbs R."/>
        </authorList>
    </citation>
    <scope>NUCLEOTIDE SEQUENCE [LARGE SCALE GENOMIC DNA]</scope>
    <source>
        <strain evidence="2 3">ATCC 33574</strain>
    </source>
</reference>
<dbReference type="InterPro" id="IPR053737">
    <property type="entry name" value="Type_II_TA_Toxin"/>
</dbReference>
<sequence>MSFGLSGKIDGSAGSNKADGIGLGNGREKFACQPFSKSLIVRDICSHFSFKDRIITGFSYFLYLCLFQSMLECMNEMINLNDKIIIYQSEDGKTQLDVKLEGETVWLTQAQMSELFQTDRTVIVRHIRNIYKIGELEEKATCAKNAQVRSEGNRKVIRTIPYYNLDMIISVGYRVNSVRGVRFRQWANTILKQYLVKGYAVNERIRKQQIAELRQLVQVVGRTIRQQAVPPTDEGSALFDVVVDYTYALDVLDDYDYQRLGIAKTTTEETFHATYENAMHEIDMLREKFGGSVLFGNEKDDSFKSSIGQIYQTFGGADLYPSVEEKAAMLLYLVTKNHSFSDGNKRIAATLSHHSFVSR</sequence>
<dbReference type="AlphaFoldDB" id="E6K528"/>
<gene>
    <name evidence="2" type="primary">purC</name>
    <name evidence="2" type="ORF">HMPREF6485_0689</name>
</gene>
<name>E6K528_9BACT</name>
<dbReference type="GO" id="GO:0004639">
    <property type="term" value="F:phosphoribosylaminoimidazolesuccinocarboxamide synthase activity"/>
    <property type="evidence" value="ECO:0007669"/>
    <property type="project" value="UniProtKB-EC"/>
</dbReference>
<evidence type="ECO:0000313" key="3">
    <source>
        <dbReference type="Proteomes" id="UP000003112"/>
    </source>
</evidence>
<evidence type="ECO:0000259" key="1">
    <source>
        <dbReference type="PROSITE" id="PS51459"/>
    </source>
</evidence>
<comment type="caution">
    <text evidence="2">The sequence shown here is derived from an EMBL/GenBank/DDBJ whole genome shotgun (WGS) entry which is preliminary data.</text>
</comment>
<proteinExistence type="predicted"/>
<dbReference type="Pfam" id="PF02661">
    <property type="entry name" value="Fic"/>
    <property type="match status" value="1"/>
</dbReference>
<dbReference type="InterPro" id="IPR011204">
    <property type="entry name" value="Virulence_RhuM-like"/>
</dbReference>
<keyword evidence="2" id="KW-0436">Ligase</keyword>
<dbReference type="EC" id="6.3.2.6" evidence="2"/>
<dbReference type="HOGENOM" id="CLU_048266_1_0_10"/>
<dbReference type="PROSITE" id="PS51459">
    <property type="entry name" value="FIDO"/>
    <property type="match status" value="1"/>
</dbReference>
<dbReference type="PANTHER" id="PTHR35810:SF1">
    <property type="entry name" value="CYTOPLASMIC PROTEIN"/>
    <property type="match status" value="1"/>
</dbReference>
<dbReference type="PANTHER" id="PTHR35810">
    <property type="entry name" value="CYTOPLASMIC PROTEIN-RELATED"/>
    <property type="match status" value="1"/>
</dbReference>
<dbReference type="eggNOG" id="COG3943">
    <property type="taxonomic scope" value="Bacteria"/>
</dbReference>
<dbReference type="Pfam" id="PF13310">
    <property type="entry name" value="Virulence_RhuM"/>
    <property type="match status" value="1"/>
</dbReference>
<dbReference type="eggNOG" id="COG3654">
    <property type="taxonomic scope" value="Bacteria"/>
</dbReference>
<feature type="domain" description="Fido" evidence="1">
    <location>
        <begin position="263"/>
        <end position="359"/>
    </location>
</feature>
<keyword evidence="3" id="KW-1185">Reference proteome</keyword>
<accession>E6K528</accession>
<evidence type="ECO:0000313" key="2">
    <source>
        <dbReference type="EMBL" id="EFU31296.1"/>
    </source>
</evidence>
<dbReference type="Proteomes" id="UP000003112">
    <property type="component" value="Unassembled WGS sequence"/>
</dbReference>
<dbReference type="Gene3D" id="1.20.120.1870">
    <property type="entry name" value="Fic/DOC protein, Fido domain"/>
    <property type="match status" value="1"/>
</dbReference>
<dbReference type="STRING" id="873513.HMPREF6485_0689"/>
<dbReference type="InterPro" id="IPR003812">
    <property type="entry name" value="Fido"/>
</dbReference>
<protein>
    <submittedName>
        <fullName evidence="2">Phosphoribosylaminoimidazolesuccinocarboxamide synthase</fullName>
        <ecNumber evidence="2">6.3.2.6</ecNumber>
    </submittedName>
</protein>
<dbReference type="EMBL" id="AEPD01000015">
    <property type="protein sequence ID" value="EFU31296.1"/>
    <property type="molecule type" value="Genomic_DNA"/>
</dbReference>